<evidence type="ECO:0000256" key="6">
    <source>
        <dbReference type="ARBA" id="ARBA00022989"/>
    </source>
</evidence>
<organism evidence="13 14">
    <name type="scientific">Champsocephalus esox</name>
    <name type="common">pike icefish</name>
    <dbReference type="NCBI Taxonomy" id="159716"/>
    <lineage>
        <taxon>Eukaryota</taxon>
        <taxon>Metazoa</taxon>
        <taxon>Chordata</taxon>
        <taxon>Craniata</taxon>
        <taxon>Vertebrata</taxon>
        <taxon>Euteleostomi</taxon>
        <taxon>Actinopterygii</taxon>
        <taxon>Neopterygii</taxon>
        <taxon>Teleostei</taxon>
        <taxon>Neoteleostei</taxon>
        <taxon>Acanthomorphata</taxon>
        <taxon>Eupercaria</taxon>
        <taxon>Perciformes</taxon>
        <taxon>Notothenioidei</taxon>
        <taxon>Channichthyidae</taxon>
        <taxon>Champsocephalus</taxon>
    </lineage>
</organism>
<keyword evidence="6" id="KW-1133">Transmembrane helix</keyword>
<dbReference type="GO" id="GO:0005178">
    <property type="term" value="F:integrin binding"/>
    <property type="evidence" value="ECO:0007669"/>
    <property type="project" value="InterPro"/>
</dbReference>
<evidence type="ECO:0000256" key="10">
    <source>
        <dbReference type="ARBA" id="ARBA00023319"/>
    </source>
</evidence>
<dbReference type="SMART" id="SM00409">
    <property type="entry name" value="IG"/>
    <property type="match status" value="2"/>
</dbReference>
<evidence type="ECO:0000256" key="7">
    <source>
        <dbReference type="ARBA" id="ARBA00023136"/>
    </source>
</evidence>
<keyword evidence="7" id="KW-0472">Membrane</keyword>
<evidence type="ECO:0000256" key="11">
    <source>
        <dbReference type="SAM" id="SignalP"/>
    </source>
</evidence>
<keyword evidence="9" id="KW-0325">Glycoprotein</keyword>
<dbReference type="InterPro" id="IPR013783">
    <property type="entry name" value="Ig-like_fold"/>
</dbReference>
<evidence type="ECO:0000313" key="13">
    <source>
        <dbReference type="EMBL" id="KAK5898985.1"/>
    </source>
</evidence>
<sequence length="356" mass="38495">MCASGRPITLLLCCLFISATSSPVSVYTPAPPLPLQISPPSPSARILPSPPSSPLSVSEVGCPLTLTPSFLVVRFGDPVTANCSLSRAGFIGVGWVVSLAAPEFTMDCFLVWRVERMTEWSMKPVCYAMSDEGGQCQRNLPLTVYKPPESVSISFVNHTGPMSEGQQFTLQCEVRKVAPVGNLRVTFYRGQTALGHTQSSINTDEKPVSEVFTLNITSTKEDDGVQFWCEAKLELGADGPQPPPVVGSEKLTAAVLFGPQLMCPTKLRVREGESLSCETRGNPPPSVTWFRDGEVVALPTNSSREHAGNYTVTAKSLLGQTRFTVEVEVLPGKGTTNSYNGHFLLAVLLIWTINWS</sequence>
<keyword evidence="3 11" id="KW-0732">Signal</keyword>
<protein>
    <recommendedName>
        <fullName evidence="12">Ig-like domain-containing protein</fullName>
    </recommendedName>
</protein>
<dbReference type="PROSITE" id="PS50835">
    <property type="entry name" value="IG_LIKE"/>
    <property type="match status" value="2"/>
</dbReference>
<keyword evidence="5" id="KW-0130">Cell adhesion</keyword>
<dbReference type="GO" id="GO:0098609">
    <property type="term" value="P:cell-cell adhesion"/>
    <property type="evidence" value="ECO:0007669"/>
    <property type="project" value="InterPro"/>
</dbReference>
<dbReference type="PANTHER" id="PTHR13771:SF9">
    <property type="entry name" value="INTERCELLULAR ADHESION MOLECULE 5"/>
    <property type="match status" value="1"/>
</dbReference>
<feature type="chain" id="PRO_5042973885" description="Ig-like domain-containing protein" evidence="11">
    <location>
        <begin position="22"/>
        <end position="356"/>
    </location>
</feature>
<evidence type="ECO:0000313" key="14">
    <source>
        <dbReference type="Proteomes" id="UP001335648"/>
    </source>
</evidence>
<feature type="domain" description="Ig-like" evidence="12">
    <location>
        <begin position="148"/>
        <end position="231"/>
    </location>
</feature>
<dbReference type="InterPro" id="IPR007110">
    <property type="entry name" value="Ig-like_dom"/>
</dbReference>
<dbReference type="GO" id="GO:0005886">
    <property type="term" value="C:plasma membrane"/>
    <property type="evidence" value="ECO:0007669"/>
    <property type="project" value="TreeGrafter"/>
</dbReference>
<dbReference type="AlphaFoldDB" id="A0AAN8C8N8"/>
<evidence type="ECO:0000259" key="12">
    <source>
        <dbReference type="PROSITE" id="PS50835"/>
    </source>
</evidence>
<dbReference type="PRINTS" id="PR01472">
    <property type="entry name" value="ICAMVCAM1"/>
</dbReference>
<dbReference type="Gene3D" id="2.60.40.10">
    <property type="entry name" value="Immunoglobulins"/>
    <property type="match status" value="3"/>
</dbReference>
<evidence type="ECO:0000256" key="9">
    <source>
        <dbReference type="ARBA" id="ARBA00023180"/>
    </source>
</evidence>
<evidence type="ECO:0000256" key="8">
    <source>
        <dbReference type="ARBA" id="ARBA00023157"/>
    </source>
</evidence>
<evidence type="ECO:0000256" key="4">
    <source>
        <dbReference type="ARBA" id="ARBA00022737"/>
    </source>
</evidence>
<keyword evidence="2" id="KW-0812">Transmembrane</keyword>
<evidence type="ECO:0000256" key="3">
    <source>
        <dbReference type="ARBA" id="ARBA00022729"/>
    </source>
</evidence>
<evidence type="ECO:0000256" key="1">
    <source>
        <dbReference type="ARBA" id="ARBA00004479"/>
    </source>
</evidence>
<keyword evidence="10" id="KW-0393">Immunoglobulin domain</keyword>
<feature type="signal peptide" evidence="11">
    <location>
        <begin position="1"/>
        <end position="21"/>
    </location>
</feature>
<comment type="caution">
    <text evidence="13">The sequence shown here is derived from an EMBL/GenBank/DDBJ whole genome shotgun (WGS) entry which is preliminary data.</text>
</comment>
<dbReference type="InterPro" id="IPR003599">
    <property type="entry name" value="Ig_sub"/>
</dbReference>
<dbReference type="EMBL" id="JAULUE010002052">
    <property type="protein sequence ID" value="KAK5898985.1"/>
    <property type="molecule type" value="Genomic_DNA"/>
</dbReference>
<reference evidence="13 14" key="1">
    <citation type="journal article" date="2023" name="Mol. Biol. Evol.">
        <title>Genomics of Secondarily Temperate Adaptation in the Only Non-Antarctic Icefish.</title>
        <authorList>
            <person name="Rivera-Colon A.G."/>
            <person name="Rayamajhi N."/>
            <person name="Minhas B.F."/>
            <person name="Madrigal G."/>
            <person name="Bilyk K.T."/>
            <person name="Yoon V."/>
            <person name="Hune M."/>
            <person name="Gregory S."/>
            <person name="Cheng C.H.C."/>
            <person name="Catchen J.M."/>
        </authorList>
    </citation>
    <scope>NUCLEOTIDE SEQUENCE [LARGE SCALE GENOMIC DNA]</scope>
    <source>
        <strain evidence="13">JC2023a</strain>
    </source>
</reference>
<keyword evidence="14" id="KW-1185">Reference proteome</keyword>
<keyword evidence="8" id="KW-1015">Disulfide bond</keyword>
<dbReference type="InterPro" id="IPR047012">
    <property type="entry name" value="ICAM_VCAM"/>
</dbReference>
<evidence type="ECO:0000256" key="2">
    <source>
        <dbReference type="ARBA" id="ARBA00022692"/>
    </source>
</evidence>
<name>A0AAN8C8N8_9TELE</name>
<proteinExistence type="predicted"/>
<dbReference type="Pfam" id="PF13927">
    <property type="entry name" value="Ig_3"/>
    <property type="match status" value="1"/>
</dbReference>
<gene>
    <name evidence="13" type="ORF">CesoFtcFv8_008509</name>
</gene>
<dbReference type="Proteomes" id="UP001335648">
    <property type="component" value="Unassembled WGS sequence"/>
</dbReference>
<dbReference type="SUPFAM" id="SSF48726">
    <property type="entry name" value="Immunoglobulin"/>
    <property type="match status" value="2"/>
</dbReference>
<dbReference type="InterPro" id="IPR036179">
    <property type="entry name" value="Ig-like_dom_sf"/>
</dbReference>
<comment type="subcellular location">
    <subcellularLocation>
        <location evidence="1">Membrane</location>
        <topology evidence="1">Single-pass type I membrane protein</topology>
    </subcellularLocation>
</comment>
<dbReference type="InterPro" id="IPR003987">
    <property type="entry name" value="ICAM_VCAM_N"/>
</dbReference>
<evidence type="ECO:0000256" key="5">
    <source>
        <dbReference type="ARBA" id="ARBA00022889"/>
    </source>
</evidence>
<keyword evidence="4" id="KW-0677">Repeat</keyword>
<dbReference type="PANTHER" id="PTHR13771">
    <property type="entry name" value="INTERCELLULAR ADHESION MOLECULE"/>
    <property type="match status" value="1"/>
</dbReference>
<feature type="domain" description="Ig-like" evidence="12">
    <location>
        <begin position="259"/>
        <end position="330"/>
    </location>
</feature>
<accession>A0AAN8C8N8</accession>